<feature type="region of interest" description="Disordered" evidence="1">
    <location>
        <begin position="41"/>
        <end position="66"/>
    </location>
</feature>
<name>A0A238YM77_9RHOB</name>
<evidence type="ECO:0000256" key="1">
    <source>
        <dbReference type="SAM" id="MobiDB-lite"/>
    </source>
</evidence>
<evidence type="ECO:0000313" key="2">
    <source>
        <dbReference type="EMBL" id="SNR71539.1"/>
    </source>
</evidence>
<proteinExistence type="predicted"/>
<dbReference type="Proteomes" id="UP000198417">
    <property type="component" value="Unassembled WGS sequence"/>
</dbReference>
<gene>
    <name evidence="2" type="ORF">SAMN06265370_117103</name>
</gene>
<evidence type="ECO:0000313" key="3">
    <source>
        <dbReference type="Proteomes" id="UP000198417"/>
    </source>
</evidence>
<dbReference type="EMBL" id="FZNN01000017">
    <property type="protein sequence ID" value="SNR71539.1"/>
    <property type="molecule type" value="Genomic_DNA"/>
</dbReference>
<dbReference type="AlphaFoldDB" id="A0A238YM77"/>
<organism evidence="2 3">
    <name type="scientific">Puniceibacterium sediminis</name>
    <dbReference type="NCBI Taxonomy" id="1608407"/>
    <lineage>
        <taxon>Bacteria</taxon>
        <taxon>Pseudomonadati</taxon>
        <taxon>Pseudomonadota</taxon>
        <taxon>Alphaproteobacteria</taxon>
        <taxon>Rhodobacterales</taxon>
        <taxon>Paracoccaceae</taxon>
        <taxon>Puniceibacterium</taxon>
    </lineage>
</organism>
<feature type="compositionally biased region" description="Basic residues" evidence="1">
    <location>
        <begin position="53"/>
        <end position="66"/>
    </location>
</feature>
<protein>
    <submittedName>
        <fullName evidence="2">Uncharacterized protein</fullName>
    </submittedName>
</protein>
<accession>A0A238YM77</accession>
<sequence length="66" mass="7305">MHFQQLFNDILATGTDKSQSGHFIGSIVNVTRNIATEMGVEAQNSDLPEGKSKRYNLKPSKRSPTL</sequence>
<keyword evidence="3" id="KW-1185">Reference proteome</keyword>
<reference evidence="2 3" key="1">
    <citation type="submission" date="2017-06" db="EMBL/GenBank/DDBJ databases">
        <authorList>
            <person name="Kim H.J."/>
            <person name="Triplett B.A."/>
        </authorList>
    </citation>
    <scope>NUCLEOTIDE SEQUENCE [LARGE SCALE GENOMIC DNA]</scope>
    <source>
        <strain evidence="2 3">DSM 29052</strain>
    </source>
</reference>